<dbReference type="Proteomes" id="UP000478090">
    <property type="component" value="Unassembled WGS sequence"/>
</dbReference>
<feature type="signal peptide" evidence="1">
    <location>
        <begin position="1"/>
        <end position="23"/>
    </location>
</feature>
<dbReference type="RefSeq" id="WP_161041433.1">
    <property type="nucleotide sequence ID" value="NZ_WWCM01000041.1"/>
</dbReference>
<sequence>MKIISTPAIAFVLSLLTFADCQAGEAQRLSYAVICEDAQLSARIDAGVRTRLMVAKKDISEKFPAGKLYLYLQRDVNDKKNPNGISVAIAHVSNVQTASLALGLIQKKEPVPAQLSAMLREEGFLKHLSVAHIDEASDEEIETLLDSVLNTFLSKNSTVGD</sequence>
<keyword evidence="1" id="KW-0732">Signal</keyword>
<evidence type="ECO:0000313" key="3">
    <source>
        <dbReference type="Proteomes" id="UP000478090"/>
    </source>
</evidence>
<protein>
    <submittedName>
        <fullName evidence="2">Uncharacterized protein</fullName>
    </submittedName>
</protein>
<reference evidence="2 3" key="1">
    <citation type="submission" date="2019-12" db="EMBL/GenBank/DDBJ databases">
        <title>Novel species isolated from a subtropical stream in China.</title>
        <authorList>
            <person name="Lu H."/>
        </authorList>
    </citation>
    <scope>NUCLEOTIDE SEQUENCE [LARGE SCALE GENOMIC DNA]</scope>
    <source>
        <strain evidence="2 3">CY13W</strain>
    </source>
</reference>
<name>A0ABW9VSY6_9BURK</name>
<gene>
    <name evidence="2" type="ORF">GTP27_23100</name>
</gene>
<organism evidence="2 3">
    <name type="scientific">Duganella qianjiadongensis</name>
    <dbReference type="NCBI Taxonomy" id="2692176"/>
    <lineage>
        <taxon>Bacteria</taxon>
        <taxon>Pseudomonadati</taxon>
        <taxon>Pseudomonadota</taxon>
        <taxon>Betaproteobacteria</taxon>
        <taxon>Burkholderiales</taxon>
        <taxon>Oxalobacteraceae</taxon>
        <taxon>Telluria group</taxon>
        <taxon>Duganella</taxon>
    </lineage>
</organism>
<comment type="caution">
    <text evidence="2">The sequence shown here is derived from an EMBL/GenBank/DDBJ whole genome shotgun (WGS) entry which is preliminary data.</text>
</comment>
<evidence type="ECO:0000256" key="1">
    <source>
        <dbReference type="SAM" id="SignalP"/>
    </source>
</evidence>
<dbReference type="EMBL" id="WWCM01000041">
    <property type="protein sequence ID" value="MYM42188.1"/>
    <property type="molecule type" value="Genomic_DNA"/>
</dbReference>
<accession>A0ABW9VSY6</accession>
<keyword evidence="3" id="KW-1185">Reference proteome</keyword>
<evidence type="ECO:0000313" key="2">
    <source>
        <dbReference type="EMBL" id="MYM42188.1"/>
    </source>
</evidence>
<feature type="chain" id="PRO_5046599670" evidence="1">
    <location>
        <begin position="24"/>
        <end position="161"/>
    </location>
</feature>
<proteinExistence type="predicted"/>